<evidence type="ECO:0000313" key="10">
    <source>
        <dbReference type="EMBL" id="AIC15835.1"/>
    </source>
</evidence>
<comment type="subcellular location">
    <subcellularLocation>
        <location evidence="1">Cell membrane</location>
        <topology evidence="1">Multi-pass membrane protein</topology>
    </subcellularLocation>
</comment>
<dbReference type="PANTHER" id="PTHR43568:SF1">
    <property type="entry name" value="P PROTEIN"/>
    <property type="match status" value="1"/>
</dbReference>
<evidence type="ECO:0000256" key="8">
    <source>
        <dbReference type="SAM" id="Phobius"/>
    </source>
</evidence>
<organism evidence="10 11">
    <name type="scientific">Nitrososphaera viennensis EN76</name>
    <dbReference type="NCBI Taxonomy" id="926571"/>
    <lineage>
        <taxon>Archaea</taxon>
        <taxon>Nitrososphaerota</taxon>
        <taxon>Nitrososphaeria</taxon>
        <taxon>Nitrososphaerales</taxon>
        <taxon>Nitrososphaeraceae</taxon>
        <taxon>Nitrososphaera</taxon>
    </lineage>
</organism>
<feature type="transmembrane region" description="Helical" evidence="8">
    <location>
        <begin position="182"/>
        <end position="199"/>
    </location>
</feature>
<evidence type="ECO:0000259" key="9">
    <source>
        <dbReference type="Pfam" id="PF03600"/>
    </source>
</evidence>
<dbReference type="OrthoDB" id="19068at2157"/>
<feature type="transmembrane region" description="Helical" evidence="8">
    <location>
        <begin position="219"/>
        <end position="241"/>
    </location>
</feature>
<evidence type="ECO:0000256" key="3">
    <source>
        <dbReference type="ARBA" id="ARBA00022448"/>
    </source>
</evidence>
<dbReference type="RefSeq" id="WP_084790694.1">
    <property type="nucleotide sequence ID" value="NZ_CP007536.1"/>
</dbReference>
<feature type="transmembrane region" description="Helical" evidence="8">
    <location>
        <begin position="323"/>
        <end position="343"/>
    </location>
</feature>
<keyword evidence="11" id="KW-1185">Reference proteome</keyword>
<dbReference type="GO" id="GO:0005886">
    <property type="term" value="C:plasma membrane"/>
    <property type="evidence" value="ECO:0007669"/>
    <property type="project" value="UniProtKB-SubCell"/>
</dbReference>
<protein>
    <submittedName>
        <fullName evidence="10">Putative arsenical pump membrane protein</fullName>
    </submittedName>
</protein>
<proteinExistence type="inferred from homology"/>
<name>A0A060HKS6_9ARCH</name>
<dbReference type="GO" id="GO:0015105">
    <property type="term" value="F:arsenite transmembrane transporter activity"/>
    <property type="evidence" value="ECO:0007669"/>
    <property type="project" value="InterPro"/>
</dbReference>
<keyword evidence="7 8" id="KW-0472">Membrane</keyword>
<feature type="transmembrane region" description="Helical" evidence="8">
    <location>
        <begin position="105"/>
        <end position="125"/>
    </location>
</feature>
<evidence type="ECO:0000313" key="11">
    <source>
        <dbReference type="Proteomes" id="UP000027093"/>
    </source>
</evidence>
<feature type="transmembrane region" description="Helical" evidence="8">
    <location>
        <begin position="137"/>
        <end position="154"/>
    </location>
</feature>
<sequence>MALLEASAAHKKKTVIGLALVAILSAIVLIVPDALGLSISLPLKLTSIVLLSVYVMLSFEIVHRTAIALAGATAAIMIIISTGLIQTGESFEFVTGAIDFNTIGLLLGMMIIVAIMAETGVFQYLAIKMSKASKGNMWKLLVMMSVFTAVTSMFIDNVTTVLLVVPITISIFRIFRLSPVPFILAQVLASNVGGTATLIGDPPNILIGSAANIDFNAFLLHMGPTIGISLVASLFMLKFLFRKDLAQKPQNLDELMAQDEKSLITDRGVMKKSIIVLAGVIALFVVHGSLHIEPSLIALGGAGVLLVATRAKPEKVFHDVDWATLIFFAGLFVIISGAEHAGMIDLLANTALGITGGEPPVTFFLIIWMSAIASAFVDNIPFAATMIPLIHVLNQNGSIASAFGSFAISPLWWALSLGVGLGGNGTLIGSSAGVVATGLSEKAGQAISFNHFMRVGFPFMIMTVAVGGVVLFVDMMLRIG</sequence>
<evidence type="ECO:0000256" key="2">
    <source>
        <dbReference type="ARBA" id="ARBA00009843"/>
    </source>
</evidence>
<feature type="domain" description="Citrate transporter-like" evidence="9">
    <location>
        <begin position="54"/>
        <end position="418"/>
    </location>
</feature>
<keyword evidence="3" id="KW-0813">Transport</keyword>
<dbReference type="KEGG" id="nvn:NVIE_015840"/>
<feature type="transmembrane region" description="Helical" evidence="8">
    <location>
        <begin position="41"/>
        <end position="59"/>
    </location>
</feature>
<dbReference type="InterPro" id="IPR004680">
    <property type="entry name" value="Cit_transptr-like_dom"/>
</dbReference>
<evidence type="ECO:0000256" key="4">
    <source>
        <dbReference type="ARBA" id="ARBA00022475"/>
    </source>
</evidence>
<keyword evidence="5 8" id="KW-0812">Transmembrane</keyword>
<dbReference type="EMBL" id="CP007536">
    <property type="protein sequence ID" value="AIC15835.1"/>
    <property type="molecule type" value="Genomic_DNA"/>
</dbReference>
<dbReference type="HOGENOM" id="CLU_011920_4_0_2"/>
<keyword evidence="4" id="KW-1003">Cell membrane</keyword>
<dbReference type="PANTHER" id="PTHR43568">
    <property type="entry name" value="P PROTEIN"/>
    <property type="match status" value="1"/>
</dbReference>
<evidence type="ECO:0000256" key="5">
    <source>
        <dbReference type="ARBA" id="ARBA00022692"/>
    </source>
</evidence>
<keyword evidence="6 8" id="KW-1133">Transmembrane helix</keyword>
<evidence type="ECO:0000256" key="1">
    <source>
        <dbReference type="ARBA" id="ARBA00004651"/>
    </source>
</evidence>
<comment type="similarity">
    <text evidence="2">Belongs to the CitM (TC 2.A.11) transporter family.</text>
</comment>
<dbReference type="InterPro" id="IPR000802">
    <property type="entry name" value="Arsenical_pump_ArsB"/>
</dbReference>
<accession>A0A060HKS6</accession>
<evidence type="ECO:0000256" key="6">
    <source>
        <dbReference type="ARBA" id="ARBA00022989"/>
    </source>
</evidence>
<dbReference type="Proteomes" id="UP000027093">
    <property type="component" value="Chromosome"/>
</dbReference>
<gene>
    <name evidence="10" type="ORF">NVIE_015840</name>
</gene>
<feature type="transmembrane region" description="Helical" evidence="8">
    <location>
        <begin position="66"/>
        <end position="85"/>
    </location>
</feature>
<dbReference type="GeneID" id="74946851"/>
<dbReference type="PRINTS" id="PR00758">
    <property type="entry name" value="ARSENICPUMP"/>
</dbReference>
<dbReference type="InterPro" id="IPR051475">
    <property type="entry name" value="Diverse_Ion_Transporter"/>
</dbReference>
<reference evidence="10 11" key="1">
    <citation type="journal article" date="2014" name="Int. J. Syst. Evol. Microbiol.">
        <title>Nitrososphaera viennensis gen. nov., sp. nov., an aerobic and mesophilic, ammonia-oxidizing archaeon from soil and a member of the archaeal phylum Thaumarchaeota.</title>
        <authorList>
            <person name="Stieglmeier M."/>
            <person name="Klingl A."/>
            <person name="Alves R.J."/>
            <person name="Rittmann S.K."/>
            <person name="Melcher M."/>
            <person name="Leisch N."/>
            <person name="Schleper C."/>
        </authorList>
    </citation>
    <scope>NUCLEOTIDE SEQUENCE [LARGE SCALE GENOMIC DNA]</scope>
    <source>
        <strain evidence="10">EN76</strain>
    </source>
</reference>
<feature type="transmembrane region" description="Helical" evidence="8">
    <location>
        <begin position="455"/>
        <end position="477"/>
    </location>
</feature>
<feature type="transmembrane region" description="Helical" evidence="8">
    <location>
        <begin position="15"/>
        <end position="35"/>
    </location>
</feature>
<dbReference type="STRING" id="926571.NVIE_015840"/>
<dbReference type="AlphaFoldDB" id="A0A060HKS6"/>
<dbReference type="Pfam" id="PF03600">
    <property type="entry name" value="CitMHS"/>
    <property type="match status" value="1"/>
</dbReference>
<dbReference type="CDD" id="cd01116">
    <property type="entry name" value="P_permease"/>
    <property type="match status" value="1"/>
</dbReference>
<evidence type="ECO:0000256" key="7">
    <source>
        <dbReference type="ARBA" id="ARBA00023136"/>
    </source>
</evidence>
<feature type="transmembrane region" description="Helical" evidence="8">
    <location>
        <begin position="273"/>
        <end position="290"/>
    </location>
</feature>
<feature type="transmembrane region" description="Helical" evidence="8">
    <location>
        <begin position="411"/>
        <end position="435"/>
    </location>
</feature>